<dbReference type="RefSeq" id="WP_132074685.1">
    <property type="nucleotide sequence ID" value="NZ_DAMAKO010000002.1"/>
</dbReference>
<dbReference type="SUPFAM" id="SSF53850">
    <property type="entry name" value="Periplasmic binding protein-like II"/>
    <property type="match status" value="1"/>
</dbReference>
<evidence type="ECO:0000313" key="7">
    <source>
        <dbReference type="Proteomes" id="UP000295063"/>
    </source>
</evidence>
<dbReference type="SUPFAM" id="SSF46785">
    <property type="entry name" value="Winged helix' DNA-binding domain"/>
    <property type="match status" value="1"/>
</dbReference>
<feature type="domain" description="HTH lysR-type" evidence="5">
    <location>
        <begin position="1"/>
        <end position="57"/>
    </location>
</feature>
<dbReference type="InterPro" id="IPR050950">
    <property type="entry name" value="HTH-type_LysR_regulators"/>
</dbReference>
<protein>
    <submittedName>
        <fullName evidence="6">DNA-binding transcriptional LysR family regulator</fullName>
    </submittedName>
</protein>
<dbReference type="EMBL" id="SLUI01000001">
    <property type="protein sequence ID" value="TCL40178.1"/>
    <property type="molecule type" value="Genomic_DNA"/>
</dbReference>
<dbReference type="InterPro" id="IPR036390">
    <property type="entry name" value="WH_DNA-bd_sf"/>
</dbReference>
<dbReference type="GO" id="GO:0003677">
    <property type="term" value="F:DNA binding"/>
    <property type="evidence" value="ECO:0007669"/>
    <property type="project" value="UniProtKB-KW"/>
</dbReference>
<dbReference type="InterPro" id="IPR036388">
    <property type="entry name" value="WH-like_DNA-bd_sf"/>
</dbReference>
<evidence type="ECO:0000256" key="3">
    <source>
        <dbReference type="ARBA" id="ARBA00023125"/>
    </source>
</evidence>
<keyword evidence="3 6" id="KW-0238">DNA-binding</keyword>
<evidence type="ECO:0000256" key="1">
    <source>
        <dbReference type="ARBA" id="ARBA00009437"/>
    </source>
</evidence>
<dbReference type="Proteomes" id="UP000295063">
    <property type="component" value="Unassembled WGS sequence"/>
</dbReference>
<dbReference type="PANTHER" id="PTHR30419">
    <property type="entry name" value="HTH-TYPE TRANSCRIPTIONAL REGULATOR YBHD"/>
    <property type="match status" value="1"/>
</dbReference>
<accession>A0A4R1Q3U5</accession>
<dbReference type="OrthoDB" id="9803735at2"/>
<dbReference type="CDD" id="cd05466">
    <property type="entry name" value="PBP2_LTTR_substrate"/>
    <property type="match status" value="1"/>
</dbReference>
<gene>
    <name evidence="6" type="ORF">EV210_101379</name>
</gene>
<evidence type="ECO:0000313" key="6">
    <source>
        <dbReference type="EMBL" id="TCL40178.1"/>
    </source>
</evidence>
<proteinExistence type="inferred from homology"/>
<dbReference type="Pfam" id="PF03466">
    <property type="entry name" value="LysR_substrate"/>
    <property type="match status" value="1"/>
</dbReference>
<dbReference type="Gene3D" id="1.10.10.10">
    <property type="entry name" value="Winged helix-like DNA-binding domain superfamily/Winged helix DNA-binding domain"/>
    <property type="match status" value="1"/>
</dbReference>
<name>A0A4R1Q3U5_9FIRM</name>
<evidence type="ECO:0000256" key="4">
    <source>
        <dbReference type="ARBA" id="ARBA00023163"/>
    </source>
</evidence>
<sequence length="324" mass="36669">MFKGKEYVYEVYKEKSFSRAAQNLYISQPALSAAIKKIESRIGCLLFDRSSKAIRLTEGGIEYIKAIESIMDIETRFANHLNNLNQLKIGRLAIGASNVFASFILPAIITAFTDQYPAIKVNLIESTTAHLEEQLFSGALDFVLDNYSLDETIYEKHLFCRECLLLAVPPKLSSNIPAREYQLSIDDIRQGKHLNPATKSVPLSLFAQEPFIFLRSGNDTRVRAEKIFLENKLIPRIVLELDQLATAYNVCCYGLGATIISDTLAQKATPNTSMHYYKLDSPHTFRSVFFYNKQNKYITKAMEEFIKIAQKVDIDTVMNKSSSS</sequence>
<dbReference type="GO" id="GO:0005829">
    <property type="term" value="C:cytosol"/>
    <property type="evidence" value="ECO:0007669"/>
    <property type="project" value="TreeGrafter"/>
</dbReference>
<organism evidence="6 7">
    <name type="scientific">Anaerospora hongkongensis</name>
    <dbReference type="NCBI Taxonomy" id="244830"/>
    <lineage>
        <taxon>Bacteria</taxon>
        <taxon>Bacillati</taxon>
        <taxon>Bacillota</taxon>
        <taxon>Negativicutes</taxon>
        <taxon>Selenomonadales</taxon>
        <taxon>Sporomusaceae</taxon>
        <taxon>Anaerospora</taxon>
    </lineage>
</organism>
<dbReference type="Pfam" id="PF00126">
    <property type="entry name" value="HTH_1"/>
    <property type="match status" value="1"/>
</dbReference>
<comment type="similarity">
    <text evidence="1">Belongs to the LysR transcriptional regulatory family.</text>
</comment>
<reference evidence="6 7" key="1">
    <citation type="submission" date="2019-03" db="EMBL/GenBank/DDBJ databases">
        <title>Genomic Encyclopedia of Type Strains, Phase IV (KMG-IV): sequencing the most valuable type-strain genomes for metagenomic binning, comparative biology and taxonomic classification.</title>
        <authorList>
            <person name="Goeker M."/>
        </authorList>
    </citation>
    <scope>NUCLEOTIDE SEQUENCE [LARGE SCALE GENOMIC DNA]</scope>
    <source>
        <strain evidence="6 7">DSM 15969</strain>
    </source>
</reference>
<keyword evidence="7" id="KW-1185">Reference proteome</keyword>
<dbReference type="Gene3D" id="3.40.190.290">
    <property type="match status" value="1"/>
</dbReference>
<keyword evidence="4" id="KW-0804">Transcription</keyword>
<evidence type="ECO:0000259" key="5">
    <source>
        <dbReference type="PROSITE" id="PS50931"/>
    </source>
</evidence>
<dbReference type="PROSITE" id="PS50931">
    <property type="entry name" value="HTH_LYSR"/>
    <property type="match status" value="1"/>
</dbReference>
<dbReference type="GO" id="GO:0003700">
    <property type="term" value="F:DNA-binding transcription factor activity"/>
    <property type="evidence" value="ECO:0007669"/>
    <property type="project" value="InterPro"/>
</dbReference>
<comment type="caution">
    <text evidence="6">The sequence shown here is derived from an EMBL/GenBank/DDBJ whole genome shotgun (WGS) entry which is preliminary data.</text>
</comment>
<evidence type="ECO:0000256" key="2">
    <source>
        <dbReference type="ARBA" id="ARBA00023015"/>
    </source>
</evidence>
<dbReference type="InterPro" id="IPR000847">
    <property type="entry name" value="LysR_HTH_N"/>
</dbReference>
<dbReference type="AlphaFoldDB" id="A0A4R1Q3U5"/>
<dbReference type="InterPro" id="IPR005119">
    <property type="entry name" value="LysR_subst-bd"/>
</dbReference>
<dbReference type="PANTHER" id="PTHR30419:SF8">
    <property type="entry name" value="NITROGEN ASSIMILATION TRANSCRIPTIONAL ACTIVATOR-RELATED"/>
    <property type="match status" value="1"/>
</dbReference>
<dbReference type="PRINTS" id="PR00039">
    <property type="entry name" value="HTHLYSR"/>
</dbReference>
<keyword evidence="2" id="KW-0805">Transcription regulation</keyword>